<dbReference type="InterPro" id="IPR036514">
    <property type="entry name" value="SGNH_hydro_sf"/>
</dbReference>
<dbReference type="HOGENOM" id="CLU_517611_0_0_11"/>
<gene>
    <name evidence="2" type="ordered locus">NOCYR_2870</name>
</gene>
<organism evidence="2 3">
    <name type="scientific">Nocardia cyriacigeorgica (strain GUH-2)</name>
    <dbReference type="NCBI Taxonomy" id="1127134"/>
    <lineage>
        <taxon>Bacteria</taxon>
        <taxon>Bacillati</taxon>
        <taxon>Actinomycetota</taxon>
        <taxon>Actinomycetes</taxon>
        <taxon>Mycobacteriales</taxon>
        <taxon>Nocardiaceae</taxon>
        <taxon>Nocardia</taxon>
    </lineage>
</organism>
<keyword evidence="3" id="KW-1185">Reference proteome</keyword>
<dbReference type="RefSeq" id="WP_014351097.1">
    <property type="nucleotide sequence ID" value="NC_016887.1"/>
</dbReference>
<dbReference type="Gene3D" id="3.40.50.1110">
    <property type="entry name" value="SGNH hydrolase"/>
    <property type="match status" value="1"/>
</dbReference>
<proteinExistence type="predicted"/>
<dbReference type="KEGG" id="ncy:NOCYR_2870"/>
<feature type="disulfide bond" evidence="1">
    <location>
        <begin position="317"/>
        <end position="339"/>
    </location>
</feature>
<dbReference type="eggNOG" id="COG2755">
    <property type="taxonomic scope" value="Bacteria"/>
</dbReference>
<dbReference type="InterPro" id="IPR037460">
    <property type="entry name" value="SEST-like"/>
</dbReference>
<evidence type="ECO:0000313" key="3">
    <source>
        <dbReference type="Proteomes" id="UP000008190"/>
    </source>
</evidence>
<dbReference type="AlphaFoldDB" id="H6R964"/>
<protein>
    <submittedName>
        <fullName evidence="2">Putative von Willebrand factor</fullName>
    </submittedName>
</protein>
<accession>H6R964</accession>
<dbReference type="OrthoDB" id="5503950at2"/>
<sequence length="526" mass="55272">MLSVSQALSDGVTFGVWTYPGSDSCSGGAFVDGVDMRPLDPALRTQMTADVLALRPNGDTPTAPALRAAADELSKRHYAAATIILVSDGESTCGGDPCVAVKDIVASGVDLTVHTVGFELSGEGRDQLKCIADATGGGYHDAQHGGELIKTTSAITTRSLEVSVRAPAKVIGGGVAPMKVSVRNVSLTETATDVHVTLGFIEHSEMFRRIAPPVVRLGNLLPGKSAEHIWKLPVATTENQVEARYLFLAASGSGAYGTHERTLTVVRRGAYNDVAGGLLAALLKDPATKVGVFGDSYASGEGAGNYSPGNEHIDRRCHRSEHTHVAQLFGPGRTHIFACSGAVQHHLFAPNASSMPTMSQVEEMSRTDVVLDAAFVSIGGNDMGFGALVTECVLPNEIIIPSARPAPPVVLDTECGKQDVSANGVSIGEQVTTRRVADALAALTTQLPKTYRQLYDAVNAGQSVAERGHEAPLFVLGYPKVFPEVVGIGCGEFAPREVTFANKLVKHLNRTLQSAVNTAREGGRSI</sequence>
<dbReference type="GO" id="GO:0006629">
    <property type="term" value="P:lipid metabolic process"/>
    <property type="evidence" value="ECO:0007669"/>
    <property type="project" value="TreeGrafter"/>
</dbReference>
<dbReference type="SUPFAM" id="SSF53300">
    <property type="entry name" value="vWA-like"/>
    <property type="match status" value="1"/>
</dbReference>
<name>H6R964_NOCCG</name>
<dbReference type="GO" id="GO:0016788">
    <property type="term" value="F:hydrolase activity, acting on ester bonds"/>
    <property type="evidence" value="ECO:0007669"/>
    <property type="project" value="InterPro"/>
</dbReference>
<keyword evidence="1" id="KW-1015">Disulfide bond</keyword>
<dbReference type="Gene3D" id="3.40.50.410">
    <property type="entry name" value="von Willebrand factor, type A domain"/>
    <property type="match status" value="1"/>
</dbReference>
<dbReference type="InterPro" id="IPR036465">
    <property type="entry name" value="vWFA_dom_sf"/>
</dbReference>
<dbReference type="SUPFAM" id="SSF52266">
    <property type="entry name" value="SGNH hydrolase"/>
    <property type="match status" value="1"/>
</dbReference>
<dbReference type="PANTHER" id="PTHR37981:SF1">
    <property type="entry name" value="SGNH HYDROLASE-TYPE ESTERASE DOMAIN-CONTAINING PROTEIN"/>
    <property type="match status" value="1"/>
</dbReference>
<dbReference type="Proteomes" id="UP000008190">
    <property type="component" value="Chromosome"/>
</dbReference>
<evidence type="ECO:0000256" key="1">
    <source>
        <dbReference type="PIRSR" id="PIRSR637460-2"/>
    </source>
</evidence>
<dbReference type="eggNOG" id="COG2304">
    <property type="taxonomic scope" value="Bacteria"/>
</dbReference>
<feature type="disulfide bond" evidence="1">
    <location>
        <begin position="392"/>
        <end position="415"/>
    </location>
</feature>
<dbReference type="STRING" id="1127134.NOCYR_2870"/>
<dbReference type="PANTHER" id="PTHR37981">
    <property type="entry name" value="LIPASE 2"/>
    <property type="match status" value="1"/>
</dbReference>
<dbReference type="EMBL" id="FO082843">
    <property type="protein sequence ID" value="CCF63639.1"/>
    <property type="molecule type" value="Genomic_DNA"/>
</dbReference>
<evidence type="ECO:0000313" key="2">
    <source>
        <dbReference type="EMBL" id="CCF63639.1"/>
    </source>
</evidence>
<reference evidence="2 3" key="1">
    <citation type="journal article" date="2012" name="J. Bacteriol.">
        <title>Genome sequence of the human- and animal-pathogenic strain Nocardia cyriacigeorgica GUH-2.</title>
        <authorList>
            <person name="Zoropogui A."/>
            <person name="Pujic P."/>
            <person name="Normand P."/>
            <person name="Barbe V."/>
            <person name="Beaman B."/>
            <person name="Beaman L."/>
            <person name="Boiron P."/>
            <person name="Colinon C."/>
            <person name="Deredjian A."/>
            <person name="Graindorge A."/>
            <person name="Mangenot S."/>
            <person name="Nazaret S."/>
            <person name="Neto M."/>
            <person name="Petit S."/>
            <person name="Roche D."/>
            <person name="Vallenet D."/>
            <person name="Rodriguez-Nava V."/>
            <person name="Richard Y."/>
            <person name="Cournoyer B."/>
            <person name="Blaha D."/>
        </authorList>
    </citation>
    <scope>NUCLEOTIDE SEQUENCE [LARGE SCALE GENOMIC DNA]</scope>
    <source>
        <strain evidence="2 3">GUH-2</strain>
    </source>
</reference>